<dbReference type="GO" id="GO:0005840">
    <property type="term" value="C:ribosome"/>
    <property type="evidence" value="ECO:0007669"/>
    <property type="project" value="UniProtKB-KW"/>
</dbReference>
<accession>A0A2Z5Y202</accession>
<organism evidence="2 3">
    <name type="scientific">Melissococcus plutonius</name>
    <dbReference type="NCBI Taxonomy" id="33970"/>
    <lineage>
        <taxon>Bacteria</taxon>
        <taxon>Bacillati</taxon>
        <taxon>Bacillota</taxon>
        <taxon>Bacilli</taxon>
        <taxon>Lactobacillales</taxon>
        <taxon>Enterococcaceae</taxon>
        <taxon>Melissococcus</taxon>
    </lineage>
</organism>
<dbReference type="InterPro" id="IPR004038">
    <property type="entry name" value="Ribosomal_eL8/eL30/eS12/Gad45"/>
</dbReference>
<evidence type="ECO:0000259" key="1">
    <source>
        <dbReference type="Pfam" id="PF01248"/>
    </source>
</evidence>
<keyword evidence="2" id="KW-0689">Ribosomal protein</keyword>
<protein>
    <submittedName>
        <fullName evidence="2">Ribosomal protein L7Ae family protein YlxQ</fullName>
    </submittedName>
</protein>
<dbReference type="InterPro" id="IPR029064">
    <property type="entry name" value="Ribosomal_eL30-like_sf"/>
</dbReference>
<reference evidence="2 3" key="1">
    <citation type="submission" date="2018-01" db="EMBL/GenBank/DDBJ databases">
        <title>Whole genome sequence of Melissococcus plutonius DAT561.</title>
        <authorList>
            <person name="Okumura K."/>
            <person name="Takamatsu D."/>
            <person name="Okura M."/>
        </authorList>
    </citation>
    <scope>NUCLEOTIDE SEQUENCE [LARGE SCALE GENOMIC DNA]</scope>
    <source>
        <strain evidence="2 3">DAT561</strain>
    </source>
</reference>
<dbReference type="SUPFAM" id="SSF55315">
    <property type="entry name" value="L30e-like"/>
    <property type="match status" value="1"/>
</dbReference>
<dbReference type="Pfam" id="PF01248">
    <property type="entry name" value="Ribosomal_L7Ae"/>
    <property type="match status" value="1"/>
</dbReference>
<proteinExistence type="predicted"/>
<gene>
    <name evidence="2" type="ORF">DAT561_0669</name>
</gene>
<feature type="domain" description="Ribosomal protein eL8/eL30/eS12/Gadd45" evidence="1">
    <location>
        <begin position="5"/>
        <end position="83"/>
    </location>
</feature>
<dbReference type="AlphaFoldDB" id="A0A2Z5Y202"/>
<evidence type="ECO:0000313" key="3">
    <source>
        <dbReference type="Proteomes" id="UP000269226"/>
    </source>
</evidence>
<dbReference type="Proteomes" id="UP000269226">
    <property type="component" value="Chromosome"/>
</dbReference>
<sequence>MNDQKILNLLGLATKAGKIVTGEELTIKDIRNQKTALVFIAKDASKNTKKKLADKCIYYHIPINEQFTQLEISQAIGKVRMIVGMNDQGFTKKIKELMKE</sequence>
<keyword evidence="2" id="KW-0687">Ribonucleoprotein</keyword>
<dbReference type="EMBL" id="AP018492">
    <property type="protein sequence ID" value="BBC60790.1"/>
    <property type="molecule type" value="Genomic_DNA"/>
</dbReference>
<evidence type="ECO:0000313" key="2">
    <source>
        <dbReference type="EMBL" id="BBC60790.1"/>
    </source>
</evidence>
<name>A0A2Z5Y202_9ENTE</name>
<dbReference type="NCBIfam" id="NF005585">
    <property type="entry name" value="PRK07283.1"/>
    <property type="match status" value="1"/>
</dbReference>
<dbReference type="RefSeq" id="WP_013774167.1">
    <property type="nucleotide sequence ID" value="NZ_AP018492.1"/>
</dbReference>
<dbReference type="GeneID" id="57043226"/>
<dbReference type="Gene3D" id="3.30.1330.30">
    <property type="match status" value="1"/>
</dbReference>